<name>A0A2T6KCP8_9RHOB</name>
<keyword evidence="2" id="KW-1185">Reference proteome</keyword>
<evidence type="ECO:0000313" key="1">
    <source>
        <dbReference type="EMBL" id="PUB12742.1"/>
    </source>
</evidence>
<evidence type="ECO:0000313" key="2">
    <source>
        <dbReference type="Proteomes" id="UP000244523"/>
    </source>
</evidence>
<evidence type="ECO:0008006" key="3">
    <source>
        <dbReference type="Google" id="ProtNLM"/>
    </source>
</evidence>
<protein>
    <recommendedName>
        <fullName evidence="3">ATPase</fullName>
    </recommendedName>
</protein>
<accession>A0A2T6KCP8</accession>
<gene>
    <name evidence="1" type="ORF">C8N45_10950</name>
</gene>
<comment type="caution">
    <text evidence="1">The sequence shown here is derived from an EMBL/GenBank/DDBJ whole genome shotgun (WGS) entry which is preliminary data.</text>
</comment>
<dbReference type="Proteomes" id="UP000244523">
    <property type="component" value="Unassembled WGS sequence"/>
</dbReference>
<dbReference type="Gene3D" id="3.40.50.300">
    <property type="entry name" value="P-loop containing nucleotide triphosphate hydrolases"/>
    <property type="match status" value="1"/>
</dbReference>
<sequence>MALTLATMIYTTADHWRNAPQKRVLLFAMSGLGKTYLSKMLRDSGDWFHYSIDYRIGTRYMGEQIADNAKREAMKIPFLRDLLRSNSIYIGSNISFDDLRPMSSYLGKPGNPDLGGLPWDEYTRRQAQFEAAEVAALHDTGYFIERSYDLYQYPHFICDTGGSICEWVDAHDPDDPIMTDLASRTLMVWIKGTDAHTAELVRRFDREPKPMSYDPAFLLATWQAYLTEFSTTPDKVDPDDFIRWAFAKALAHRQPRYQAMADRWGITVPMDAVTQVHDQAGFVDMIADALEKHSAPTI</sequence>
<organism evidence="1 2">
    <name type="scientific">Yoonia sediminilitoris</name>
    <dbReference type="NCBI Taxonomy" id="1286148"/>
    <lineage>
        <taxon>Bacteria</taxon>
        <taxon>Pseudomonadati</taxon>
        <taxon>Pseudomonadota</taxon>
        <taxon>Alphaproteobacteria</taxon>
        <taxon>Rhodobacterales</taxon>
        <taxon>Paracoccaceae</taxon>
        <taxon>Yoonia</taxon>
    </lineage>
</organism>
<dbReference type="EMBL" id="QBUD01000009">
    <property type="protein sequence ID" value="PUB12742.1"/>
    <property type="molecule type" value="Genomic_DNA"/>
</dbReference>
<dbReference type="InterPro" id="IPR027417">
    <property type="entry name" value="P-loop_NTPase"/>
</dbReference>
<reference evidence="1 2" key="1">
    <citation type="submission" date="2018-04" db="EMBL/GenBank/DDBJ databases">
        <title>Genomic Encyclopedia of Archaeal and Bacterial Type Strains, Phase II (KMG-II): from individual species to whole genera.</title>
        <authorList>
            <person name="Goeker M."/>
        </authorList>
    </citation>
    <scope>NUCLEOTIDE SEQUENCE [LARGE SCALE GENOMIC DNA]</scope>
    <source>
        <strain evidence="1 2">DSM 29955</strain>
    </source>
</reference>
<proteinExistence type="predicted"/>
<dbReference type="AlphaFoldDB" id="A0A2T6KCP8"/>